<dbReference type="Proteomes" id="UP001183420">
    <property type="component" value="Unassembled WGS sequence"/>
</dbReference>
<dbReference type="InterPro" id="IPR018062">
    <property type="entry name" value="HTH_AraC-typ_CS"/>
</dbReference>
<protein>
    <submittedName>
        <fullName evidence="5">AraC family transcriptional regulator</fullName>
    </submittedName>
</protein>
<keyword evidence="2" id="KW-0238">DNA-binding</keyword>
<dbReference type="InterPro" id="IPR018060">
    <property type="entry name" value="HTH_AraC"/>
</dbReference>
<dbReference type="Pfam" id="PF12852">
    <property type="entry name" value="Cupin_6"/>
    <property type="match status" value="1"/>
</dbReference>
<dbReference type="InterPro" id="IPR050204">
    <property type="entry name" value="AraC_XylS_family_regulators"/>
</dbReference>
<dbReference type="SMART" id="SM00342">
    <property type="entry name" value="HTH_ARAC"/>
    <property type="match status" value="1"/>
</dbReference>
<dbReference type="InterPro" id="IPR032783">
    <property type="entry name" value="AraC_lig"/>
</dbReference>
<evidence type="ECO:0000313" key="6">
    <source>
        <dbReference type="Proteomes" id="UP001183420"/>
    </source>
</evidence>
<dbReference type="SUPFAM" id="SSF46689">
    <property type="entry name" value="Homeodomain-like"/>
    <property type="match status" value="2"/>
</dbReference>
<keyword evidence="3" id="KW-0804">Transcription</keyword>
<sequence length="310" mass="32690">MDVLGSLLAGPRARGAFLMRVLLDPPWGVLARDRAPLTVVCVTRGFTWLVPEGGAPVRLEQGDLAVLSGGASCLVADDPATAPEAFIEPGGCGVGPTGEDLCDALDRGVRTWGSGGAGATELLVGTYQLAGEVTGRLLRALPPVAVVREGEWDCPLMPVLAAEITRDEPGQDVVLDRVLDLLVISALRAWFARPEAEAPAWYRAYGDPVVGGALRLMRDHPAHPWTVASLAARVGASRAALSRRFTALVGEPPMTHLTGLRLDMAAELLRAPDATVESVARRVGYGSAFALSTAFKRERGISPSQFRDGA</sequence>
<name>A0ABU2LQI2_9ACTN</name>
<dbReference type="PROSITE" id="PS00041">
    <property type="entry name" value="HTH_ARAC_FAMILY_1"/>
    <property type="match status" value="1"/>
</dbReference>
<dbReference type="Pfam" id="PF12833">
    <property type="entry name" value="HTH_18"/>
    <property type="match status" value="1"/>
</dbReference>
<organism evidence="5 6">
    <name type="scientific">Streptomyces millisiae</name>
    <dbReference type="NCBI Taxonomy" id="3075542"/>
    <lineage>
        <taxon>Bacteria</taxon>
        <taxon>Bacillati</taxon>
        <taxon>Actinomycetota</taxon>
        <taxon>Actinomycetes</taxon>
        <taxon>Kitasatosporales</taxon>
        <taxon>Streptomycetaceae</taxon>
        <taxon>Streptomyces</taxon>
    </lineage>
</organism>
<evidence type="ECO:0000256" key="1">
    <source>
        <dbReference type="ARBA" id="ARBA00023015"/>
    </source>
</evidence>
<dbReference type="InterPro" id="IPR009057">
    <property type="entry name" value="Homeodomain-like_sf"/>
</dbReference>
<dbReference type="PANTHER" id="PTHR46796">
    <property type="entry name" value="HTH-TYPE TRANSCRIPTIONAL ACTIVATOR RHAS-RELATED"/>
    <property type="match status" value="1"/>
</dbReference>
<gene>
    <name evidence="5" type="ORF">RNC47_16040</name>
</gene>
<dbReference type="PROSITE" id="PS01124">
    <property type="entry name" value="HTH_ARAC_FAMILY_2"/>
    <property type="match status" value="1"/>
</dbReference>
<proteinExistence type="predicted"/>
<keyword evidence="6" id="KW-1185">Reference proteome</keyword>
<evidence type="ECO:0000256" key="2">
    <source>
        <dbReference type="ARBA" id="ARBA00023125"/>
    </source>
</evidence>
<accession>A0ABU2LQI2</accession>
<dbReference type="RefSeq" id="WP_311599375.1">
    <property type="nucleotide sequence ID" value="NZ_JAVREM010000018.1"/>
</dbReference>
<dbReference type="PANTHER" id="PTHR46796:SF13">
    <property type="entry name" value="HTH-TYPE TRANSCRIPTIONAL ACTIVATOR RHAS"/>
    <property type="match status" value="1"/>
</dbReference>
<evidence type="ECO:0000313" key="5">
    <source>
        <dbReference type="EMBL" id="MDT0319849.1"/>
    </source>
</evidence>
<comment type="caution">
    <text evidence="5">The sequence shown here is derived from an EMBL/GenBank/DDBJ whole genome shotgun (WGS) entry which is preliminary data.</text>
</comment>
<dbReference type="EMBL" id="JAVREM010000018">
    <property type="protein sequence ID" value="MDT0319849.1"/>
    <property type="molecule type" value="Genomic_DNA"/>
</dbReference>
<keyword evidence="1" id="KW-0805">Transcription regulation</keyword>
<evidence type="ECO:0000259" key="4">
    <source>
        <dbReference type="PROSITE" id="PS01124"/>
    </source>
</evidence>
<reference evidence="6" key="1">
    <citation type="submission" date="2023-07" db="EMBL/GenBank/DDBJ databases">
        <title>30 novel species of actinomycetes from the DSMZ collection.</title>
        <authorList>
            <person name="Nouioui I."/>
        </authorList>
    </citation>
    <scope>NUCLEOTIDE SEQUENCE [LARGE SCALE GENOMIC DNA]</scope>
    <source>
        <strain evidence="6">DSM 44918</strain>
    </source>
</reference>
<dbReference type="Gene3D" id="1.10.10.60">
    <property type="entry name" value="Homeodomain-like"/>
    <property type="match status" value="2"/>
</dbReference>
<feature type="domain" description="HTH araC/xylS-type" evidence="4">
    <location>
        <begin position="211"/>
        <end position="309"/>
    </location>
</feature>
<evidence type="ECO:0000256" key="3">
    <source>
        <dbReference type="ARBA" id="ARBA00023163"/>
    </source>
</evidence>